<accession>A0A3D9KZM1</accession>
<dbReference type="AlphaFoldDB" id="A0A3D9KZM1"/>
<keyword evidence="2" id="KW-1185">Reference proteome</keyword>
<dbReference type="Proteomes" id="UP000256779">
    <property type="component" value="Unassembled WGS sequence"/>
</dbReference>
<protein>
    <submittedName>
        <fullName evidence="1">SMP-30/gluconolaconase/LRE-like protein</fullName>
    </submittedName>
</protein>
<dbReference type="InterPro" id="IPR015943">
    <property type="entry name" value="WD40/YVTN_repeat-like_dom_sf"/>
</dbReference>
<gene>
    <name evidence="1" type="ORF">C7460_12553</name>
</gene>
<sequence>MVEFQISTNNQLHTTIIFTKNLTKITMSISNNIVACIIALVALSACSSSSQQESTSESDTSQELKETNDKVSLKKLWETDTSSLLTPESVLHDKTNDILYVSCINGVPPNAKDNDGYIAKINPEDGSIIDPKWVDGLHAPKGMGLYEGTLYVTNIDELVAIDVATGEVSNRYAVAEAKFLNDITVDDDGNVYFSDSNTNKIHRLSQTGELDTWIDDANMGGPNGLFHDGEKMMMATFGSGRFHAIDYTEEKVEPVVDSIPGGDGVVKVGVDYLVSNWNGEVYYVTSTWEKEKILDTKDMGANAADIEFIADDQKLLVPTFFGNQVVAYTLVK</sequence>
<dbReference type="EMBL" id="QREG01000025">
    <property type="protein sequence ID" value="RED93408.1"/>
    <property type="molecule type" value="Genomic_DNA"/>
</dbReference>
<reference evidence="1 2" key="1">
    <citation type="submission" date="2018-07" db="EMBL/GenBank/DDBJ databases">
        <title>Genomic Encyclopedia of Type Strains, Phase IV (KMG-IV): sequencing the most valuable type-strain genomes for metagenomic binning, comparative biology and taxonomic classification.</title>
        <authorList>
            <person name="Goeker M."/>
        </authorList>
    </citation>
    <scope>NUCLEOTIDE SEQUENCE [LARGE SCALE GENOMIC DNA]</scope>
    <source>
        <strain evidence="1 2">DSM 4134</strain>
    </source>
</reference>
<comment type="caution">
    <text evidence="1">The sequence shown here is derived from an EMBL/GenBank/DDBJ whole genome shotgun (WGS) entry which is preliminary data.</text>
</comment>
<dbReference type="InterPro" id="IPR051262">
    <property type="entry name" value="SMP-30/CGR1_Lactonase"/>
</dbReference>
<dbReference type="PANTHER" id="PTHR47572:SF4">
    <property type="entry name" value="LACTONASE DRP35"/>
    <property type="match status" value="1"/>
</dbReference>
<evidence type="ECO:0000313" key="2">
    <source>
        <dbReference type="Proteomes" id="UP000256779"/>
    </source>
</evidence>
<dbReference type="OrthoDB" id="7675395at2"/>
<dbReference type="SUPFAM" id="SSF63829">
    <property type="entry name" value="Calcium-dependent phosphotriesterase"/>
    <property type="match status" value="1"/>
</dbReference>
<organism evidence="1 2">
    <name type="scientific">Marinoscillum furvescens DSM 4134</name>
    <dbReference type="NCBI Taxonomy" id="1122208"/>
    <lineage>
        <taxon>Bacteria</taxon>
        <taxon>Pseudomonadati</taxon>
        <taxon>Bacteroidota</taxon>
        <taxon>Cytophagia</taxon>
        <taxon>Cytophagales</taxon>
        <taxon>Reichenbachiellaceae</taxon>
        <taxon>Marinoscillum</taxon>
    </lineage>
</organism>
<name>A0A3D9KZM1_MARFU</name>
<evidence type="ECO:0000313" key="1">
    <source>
        <dbReference type="EMBL" id="RED93408.1"/>
    </source>
</evidence>
<dbReference type="Gene3D" id="2.130.10.10">
    <property type="entry name" value="YVTN repeat-like/Quinoprotein amine dehydrogenase"/>
    <property type="match status" value="1"/>
</dbReference>
<proteinExistence type="predicted"/>
<dbReference type="PANTHER" id="PTHR47572">
    <property type="entry name" value="LIPOPROTEIN-RELATED"/>
    <property type="match status" value="1"/>
</dbReference>